<accession>A0A914DFR2</accession>
<dbReference type="WBParaSite" id="ACRNAN_scaffold24797.g30074.t1">
    <property type="protein sequence ID" value="ACRNAN_scaffold24797.g30074.t1"/>
    <property type="gene ID" value="ACRNAN_scaffold24797.g30074"/>
</dbReference>
<reference evidence="2" key="1">
    <citation type="submission" date="2022-11" db="UniProtKB">
        <authorList>
            <consortium name="WormBaseParasite"/>
        </authorList>
    </citation>
    <scope>IDENTIFICATION</scope>
</reference>
<keyword evidence="1" id="KW-1185">Reference proteome</keyword>
<organism evidence="1 2">
    <name type="scientific">Acrobeloides nanus</name>
    <dbReference type="NCBI Taxonomy" id="290746"/>
    <lineage>
        <taxon>Eukaryota</taxon>
        <taxon>Metazoa</taxon>
        <taxon>Ecdysozoa</taxon>
        <taxon>Nematoda</taxon>
        <taxon>Chromadorea</taxon>
        <taxon>Rhabditida</taxon>
        <taxon>Tylenchina</taxon>
        <taxon>Cephalobomorpha</taxon>
        <taxon>Cephaloboidea</taxon>
        <taxon>Cephalobidae</taxon>
        <taxon>Acrobeloides</taxon>
    </lineage>
</organism>
<proteinExistence type="predicted"/>
<dbReference type="Proteomes" id="UP000887540">
    <property type="component" value="Unplaced"/>
</dbReference>
<dbReference type="AlphaFoldDB" id="A0A914DFR2"/>
<evidence type="ECO:0000313" key="1">
    <source>
        <dbReference type="Proteomes" id="UP000887540"/>
    </source>
</evidence>
<protein>
    <submittedName>
        <fullName evidence="2">Uncharacterized protein</fullName>
    </submittedName>
</protein>
<name>A0A914DFR2_9BILA</name>
<sequence length="75" mass="8996">QLDIIFYHNIQASFNARDIATFTTDFFKLHRFFLRVFRRNLLMVSWNTTLEQQSIKPLLLQNEQPSRCGGHAHFR</sequence>
<evidence type="ECO:0000313" key="2">
    <source>
        <dbReference type="WBParaSite" id="ACRNAN_scaffold24797.g30074.t1"/>
    </source>
</evidence>